<dbReference type="STRING" id="1802363.A2682_01770"/>
<dbReference type="Gene3D" id="3.40.50.2300">
    <property type="match status" value="1"/>
</dbReference>
<dbReference type="GO" id="GO:0000160">
    <property type="term" value="P:phosphorelay signal transduction system"/>
    <property type="evidence" value="ECO:0007669"/>
    <property type="project" value="InterPro"/>
</dbReference>
<dbReference type="PANTHER" id="PTHR44591:SF3">
    <property type="entry name" value="RESPONSE REGULATORY DOMAIN-CONTAINING PROTEIN"/>
    <property type="match status" value="1"/>
</dbReference>
<feature type="domain" description="Response regulatory" evidence="3">
    <location>
        <begin position="1"/>
        <end position="117"/>
    </location>
</feature>
<feature type="modified residue" description="4-aspartylphosphate" evidence="2">
    <location>
        <position position="49"/>
    </location>
</feature>
<evidence type="ECO:0000313" key="5">
    <source>
        <dbReference type="Proteomes" id="UP000178690"/>
    </source>
</evidence>
<dbReference type="CDD" id="cd17574">
    <property type="entry name" value="REC_OmpR"/>
    <property type="match status" value="1"/>
</dbReference>
<dbReference type="InterPro" id="IPR050595">
    <property type="entry name" value="Bact_response_regulator"/>
</dbReference>
<dbReference type="InterPro" id="IPR001789">
    <property type="entry name" value="Sig_transdc_resp-reg_receiver"/>
</dbReference>
<accession>A0A1G2PNZ3</accession>
<comment type="caution">
    <text evidence="4">The sequence shown here is derived from an EMBL/GenBank/DDBJ whole genome shotgun (WGS) entry which is preliminary data.</text>
</comment>
<dbReference type="Proteomes" id="UP000178690">
    <property type="component" value="Unassembled WGS sequence"/>
</dbReference>
<sequence length="119" mass="13042">MLVVEDDQFLRDLIVQKLKREGFTVAEAITGADALRMAKEAPPAIILLDLILPGMDGFEVLRQMKEDKAIAAVPVIILSNLGQQEDVDRGLRLGASDFMIKAHFTPGEIVAKVKQVMQG</sequence>
<evidence type="ECO:0000256" key="1">
    <source>
        <dbReference type="ARBA" id="ARBA00022553"/>
    </source>
</evidence>
<dbReference type="PROSITE" id="PS50110">
    <property type="entry name" value="RESPONSE_REGULATORY"/>
    <property type="match status" value="1"/>
</dbReference>
<dbReference type="AlphaFoldDB" id="A0A1G2PNZ3"/>
<evidence type="ECO:0000259" key="3">
    <source>
        <dbReference type="PROSITE" id="PS50110"/>
    </source>
</evidence>
<evidence type="ECO:0000256" key="2">
    <source>
        <dbReference type="PROSITE-ProRule" id="PRU00169"/>
    </source>
</evidence>
<organism evidence="4 5">
    <name type="scientific">Terrybacteria sp. (strain RIFCSPHIGHO2_01_FULL_58_15)</name>
    <dbReference type="NCBI Taxonomy" id="1802363"/>
    <lineage>
        <taxon>Bacteria</taxon>
        <taxon>Candidatus Terryibacteriota</taxon>
    </lineage>
</organism>
<keyword evidence="1 2" id="KW-0597">Phosphoprotein</keyword>
<dbReference type="Pfam" id="PF00072">
    <property type="entry name" value="Response_reg"/>
    <property type="match status" value="1"/>
</dbReference>
<protein>
    <recommendedName>
        <fullName evidence="3">Response regulatory domain-containing protein</fullName>
    </recommendedName>
</protein>
<reference evidence="4 5" key="1">
    <citation type="journal article" date="2016" name="Nat. Commun.">
        <title>Thousands of microbial genomes shed light on interconnected biogeochemical processes in an aquifer system.</title>
        <authorList>
            <person name="Anantharaman K."/>
            <person name="Brown C.T."/>
            <person name="Hug L.A."/>
            <person name="Sharon I."/>
            <person name="Castelle C.J."/>
            <person name="Probst A.J."/>
            <person name="Thomas B.C."/>
            <person name="Singh A."/>
            <person name="Wilkins M.J."/>
            <person name="Karaoz U."/>
            <person name="Brodie E.L."/>
            <person name="Williams K.H."/>
            <person name="Hubbard S.S."/>
            <person name="Banfield J.F."/>
        </authorList>
    </citation>
    <scope>NUCLEOTIDE SEQUENCE [LARGE SCALE GENOMIC DNA]</scope>
    <source>
        <strain evidence="5">RIFCSPHIGHO2_01_FULL_58_15</strain>
    </source>
</reference>
<dbReference type="EMBL" id="MHST01000002">
    <property type="protein sequence ID" value="OHA50058.1"/>
    <property type="molecule type" value="Genomic_DNA"/>
</dbReference>
<dbReference type="SMART" id="SM00448">
    <property type="entry name" value="REC"/>
    <property type="match status" value="1"/>
</dbReference>
<name>A0A1G2PNZ3_TERXR</name>
<dbReference type="SUPFAM" id="SSF52172">
    <property type="entry name" value="CheY-like"/>
    <property type="match status" value="1"/>
</dbReference>
<dbReference type="PANTHER" id="PTHR44591">
    <property type="entry name" value="STRESS RESPONSE REGULATOR PROTEIN 1"/>
    <property type="match status" value="1"/>
</dbReference>
<proteinExistence type="predicted"/>
<dbReference type="InterPro" id="IPR011006">
    <property type="entry name" value="CheY-like_superfamily"/>
</dbReference>
<gene>
    <name evidence="4" type="ORF">A2682_01770</name>
</gene>
<evidence type="ECO:0000313" key="4">
    <source>
        <dbReference type="EMBL" id="OHA50058.1"/>
    </source>
</evidence>